<reference evidence="2 3" key="1">
    <citation type="journal article" date="2024" name="IMA Fungus">
        <title>IMA Genome - F19 : A genome assembly and annotation guide to empower mycologists, including annotated draft genome sequences of Ceratocystis pirilliformis, Diaporthe australafricana, Fusarium ophioides, Paecilomyces lecythidis, and Sporothrix stenoceras.</title>
        <authorList>
            <person name="Aylward J."/>
            <person name="Wilson A.M."/>
            <person name="Visagie C.M."/>
            <person name="Spraker J."/>
            <person name="Barnes I."/>
            <person name="Buitendag C."/>
            <person name="Ceriani C."/>
            <person name="Del Mar Angel L."/>
            <person name="du Plessis D."/>
            <person name="Fuchs T."/>
            <person name="Gasser K."/>
            <person name="Kramer D."/>
            <person name="Li W."/>
            <person name="Munsamy K."/>
            <person name="Piso A."/>
            <person name="Price J.L."/>
            <person name="Sonnekus B."/>
            <person name="Thomas C."/>
            <person name="van der Nest A."/>
            <person name="van Dijk A."/>
            <person name="van Heerden A."/>
            <person name="van Vuuren N."/>
            <person name="Yilmaz N."/>
            <person name="Duong T.A."/>
            <person name="van der Merwe N.A."/>
            <person name="Wingfield M.J."/>
            <person name="Wingfield B.D."/>
        </authorList>
    </citation>
    <scope>NUCLEOTIDE SEQUENCE [LARGE SCALE GENOMIC DNA]</scope>
    <source>
        <strain evidence="2 3">CMW 18300</strain>
    </source>
</reference>
<evidence type="ECO:0000313" key="2">
    <source>
        <dbReference type="EMBL" id="KAL1883270.1"/>
    </source>
</evidence>
<evidence type="ECO:0000256" key="1">
    <source>
        <dbReference type="SAM" id="MobiDB-lite"/>
    </source>
</evidence>
<protein>
    <recommendedName>
        <fullName evidence="4">F-box domain-containing protein</fullName>
    </recommendedName>
</protein>
<evidence type="ECO:0000313" key="3">
    <source>
        <dbReference type="Proteomes" id="UP001583177"/>
    </source>
</evidence>
<accession>A0ABR3Y4P3</accession>
<comment type="caution">
    <text evidence="2">The sequence shown here is derived from an EMBL/GenBank/DDBJ whole genome shotgun (WGS) entry which is preliminary data.</text>
</comment>
<dbReference type="Proteomes" id="UP001583177">
    <property type="component" value="Unassembled WGS sequence"/>
</dbReference>
<proteinExistence type="predicted"/>
<organism evidence="2 3">
    <name type="scientific">Diaporthe australafricana</name>
    <dbReference type="NCBI Taxonomy" id="127596"/>
    <lineage>
        <taxon>Eukaryota</taxon>
        <taxon>Fungi</taxon>
        <taxon>Dikarya</taxon>
        <taxon>Ascomycota</taxon>
        <taxon>Pezizomycotina</taxon>
        <taxon>Sordariomycetes</taxon>
        <taxon>Sordariomycetidae</taxon>
        <taxon>Diaporthales</taxon>
        <taxon>Diaporthaceae</taxon>
        <taxon>Diaporthe</taxon>
    </lineage>
</organism>
<feature type="region of interest" description="Disordered" evidence="1">
    <location>
        <begin position="1"/>
        <end position="32"/>
    </location>
</feature>
<name>A0ABR3Y4P3_9PEZI</name>
<evidence type="ECO:0008006" key="4">
    <source>
        <dbReference type="Google" id="ProtNLM"/>
    </source>
</evidence>
<keyword evidence="3" id="KW-1185">Reference proteome</keyword>
<gene>
    <name evidence="2" type="ORF">Daus18300_000328</name>
</gene>
<sequence>MLPSPSTDIDQARLPSRGRTEDGLPQLEPKSHPVVQHVPEGADFPALEGLPAELRTALLLNMPDLATLSRLIHASPVFHAQYLLDRKSILFRALLRETTDDVFVDIYAAFRSHPSRIGPPIGPNTNVTGFLGLYSAWRSPGGTDRPTADICPFDDICWMAWFHQSTVNPLATHFVSWALANFRSGPLRPSALGGAETLTRTEKTRVVRALYRLEVFCHLFCDSHYESFIGMDINELFFSGLGLEPWEAEEVCSIYAFVKEKYEAVVGDVKWDLDETNPKFDDEFEPELEGLAFPIDKEYDEFLNGTIGHGGLSLALKLVTTETHDKRVDLMTKSLRIGGDFLEEAMGFAAQRHRRDSSHFDDRDRAEERRQAMVFAGDEAGAPPLAWTLLWGGRSSNLFGGYVPDELRRWGYVMWDARRIDVDGTKEYLKDLWASSPELMLVCRHWAWMSDMPKSLD</sequence>
<dbReference type="EMBL" id="JAWRVE010000002">
    <property type="protein sequence ID" value="KAL1883270.1"/>
    <property type="molecule type" value="Genomic_DNA"/>
</dbReference>